<keyword evidence="2" id="KW-1003">Cell membrane</keyword>
<evidence type="ECO:0000256" key="5">
    <source>
        <dbReference type="ARBA" id="ARBA00023136"/>
    </source>
</evidence>
<dbReference type="InterPro" id="IPR052192">
    <property type="entry name" value="Insect_Ionotropic_Sensory_Rcpt"/>
</dbReference>
<organism evidence="9 10">
    <name type="scientific">Anopheles christyi</name>
    <dbReference type="NCBI Taxonomy" id="43041"/>
    <lineage>
        <taxon>Eukaryota</taxon>
        <taxon>Metazoa</taxon>
        <taxon>Ecdysozoa</taxon>
        <taxon>Arthropoda</taxon>
        <taxon>Hexapoda</taxon>
        <taxon>Insecta</taxon>
        <taxon>Pterygota</taxon>
        <taxon>Neoptera</taxon>
        <taxon>Endopterygota</taxon>
        <taxon>Diptera</taxon>
        <taxon>Nematocera</taxon>
        <taxon>Culicoidea</taxon>
        <taxon>Culicidae</taxon>
        <taxon>Anophelinae</taxon>
        <taxon>Anopheles</taxon>
    </lineage>
</organism>
<keyword evidence="3 8" id="KW-0812">Transmembrane</keyword>
<dbReference type="STRING" id="43041.A0A182KGV8"/>
<dbReference type="PANTHER" id="PTHR42643">
    <property type="entry name" value="IONOTROPIC RECEPTOR 20A-RELATED"/>
    <property type="match status" value="1"/>
</dbReference>
<dbReference type="EnsemblMetazoa" id="ACHR009996-RA">
    <property type="protein sequence ID" value="ACHR009996-PA"/>
    <property type="gene ID" value="ACHR009996"/>
</dbReference>
<evidence type="ECO:0000256" key="7">
    <source>
        <dbReference type="ARBA" id="ARBA00023180"/>
    </source>
</evidence>
<dbReference type="GO" id="GO:0005886">
    <property type="term" value="C:plasma membrane"/>
    <property type="evidence" value="ECO:0007669"/>
    <property type="project" value="UniProtKB-SubCell"/>
</dbReference>
<evidence type="ECO:0000256" key="6">
    <source>
        <dbReference type="ARBA" id="ARBA00023170"/>
    </source>
</evidence>
<dbReference type="AlphaFoldDB" id="A0A182KGV8"/>
<reference evidence="9" key="2">
    <citation type="submission" date="2020-05" db="UniProtKB">
        <authorList>
            <consortium name="EnsemblMetazoa"/>
        </authorList>
    </citation>
    <scope>IDENTIFICATION</scope>
    <source>
        <strain evidence="9">ACHKN1017</strain>
    </source>
</reference>
<dbReference type="Proteomes" id="UP000075881">
    <property type="component" value="Unassembled WGS sequence"/>
</dbReference>
<reference evidence="10" key="1">
    <citation type="submission" date="2013-03" db="EMBL/GenBank/DDBJ databases">
        <title>The Genome Sequence of Anopheles christyi ACHKN1017.</title>
        <authorList>
            <consortium name="The Broad Institute Genomics Platform"/>
            <person name="Neafsey D.E."/>
            <person name="Besansky N."/>
            <person name="Walker B."/>
            <person name="Young S.K."/>
            <person name="Zeng Q."/>
            <person name="Gargeya S."/>
            <person name="Fitzgerald M."/>
            <person name="Haas B."/>
            <person name="Abouelleil A."/>
            <person name="Allen A.W."/>
            <person name="Alvarado L."/>
            <person name="Arachchi H.M."/>
            <person name="Berlin A.M."/>
            <person name="Chapman S.B."/>
            <person name="Gainer-Dewar J."/>
            <person name="Goldberg J."/>
            <person name="Griggs A."/>
            <person name="Gujja S."/>
            <person name="Hansen M."/>
            <person name="Howarth C."/>
            <person name="Imamovic A."/>
            <person name="Ireland A."/>
            <person name="Larimer J."/>
            <person name="McCowan C."/>
            <person name="Murphy C."/>
            <person name="Pearson M."/>
            <person name="Poon T.W."/>
            <person name="Priest M."/>
            <person name="Roberts A."/>
            <person name="Saif S."/>
            <person name="Shea T."/>
            <person name="Sisk P."/>
            <person name="Sykes S."/>
            <person name="Wortman J."/>
            <person name="Nusbaum C."/>
            <person name="Birren B."/>
        </authorList>
    </citation>
    <scope>NUCLEOTIDE SEQUENCE [LARGE SCALE GENOMIC DNA]</scope>
    <source>
        <strain evidence="10">ACHKN1017</strain>
    </source>
</reference>
<keyword evidence="4 8" id="KW-1133">Transmembrane helix</keyword>
<keyword evidence="5 8" id="KW-0472">Membrane</keyword>
<keyword evidence="6" id="KW-0675">Receptor</keyword>
<evidence type="ECO:0000256" key="1">
    <source>
        <dbReference type="ARBA" id="ARBA00004651"/>
    </source>
</evidence>
<dbReference type="VEuPathDB" id="VectorBase:ACHR009996"/>
<evidence type="ECO:0000313" key="9">
    <source>
        <dbReference type="EnsemblMetazoa" id="ACHR009996-PA"/>
    </source>
</evidence>
<keyword evidence="10" id="KW-1185">Reference proteome</keyword>
<evidence type="ECO:0000256" key="8">
    <source>
        <dbReference type="SAM" id="Phobius"/>
    </source>
</evidence>
<evidence type="ECO:0000256" key="2">
    <source>
        <dbReference type="ARBA" id="ARBA00022475"/>
    </source>
</evidence>
<keyword evidence="7" id="KW-0325">Glycoprotein</keyword>
<comment type="subcellular location">
    <subcellularLocation>
        <location evidence="1">Cell membrane</location>
        <topology evidence="1">Multi-pass membrane protein</topology>
    </subcellularLocation>
</comment>
<sequence length="448" mass="51790">MLSLSRVSHWSAKAVHIFVWQDTTPLENGTQLASSLLSFGIVRVLIMYINTGTLEIKIRFPILFEQRSISVDPPLALKLLFHFNQVANVHRYPHNTLYYVLIPYLYRYDGVFGGPDYKFLQTVLERQNATHSWFFHHSDDARFNTSDLSLVDRKQLEARRATFSLNRLLQADASKMEQLYLNTFDGMCVLVPRKVLQTFILKLWQPFSQYLWYTVIAIVLAAIVGNLTMPRLFAVNYILALLFGSKCVDYRLKAFDRTILSTLDVLLFLLKEAYTAKIITYMIQTRYETELDTLAQLALNGPPLLLTPGDYERLSESLRTIGGLRIVLRQDFSSLTTSWRDYFRPAFAHAIPCSYGRALVGSHSMHESDAPKFYLLREKLLIQPEAYSFPLNSPFVGRFRYFVECLWESGIFGSWLSDDYYTQDRTPTLDEVLKFENLASLFYVLLVG</sequence>
<accession>A0A182KGV8</accession>
<name>A0A182KGV8_9DIPT</name>
<evidence type="ECO:0000256" key="3">
    <source>
        <dbReference type="ARBA" id="ARBA00022692"/>
    </source>
</evidence>
<proteinExistence type="predicted"/>
<protein>
    <submittedName>
        <fullName evidence="9">Uncharacterized protein</fullName>
    </submittedName>
</protein>
<feature type="transmembrane region" description="Helical" evidence="8">
    <location>
        <begin position="210"/>
        <end position="228"/>
    </location>
</feature>
<dbReference type="PANTHER" id="PTHR42643:SF41">
    <property type="entry name" value="IONOTROPIC RECEPTOR 20A-RELATED"/>
    <property type="match status" value="1"/>
</dbReference>
<evidence type="ECO:0000313" key="10">
    <source>
        <dbReference type="Proteomes" id="UP000075881"/>
    </source>
</evidence>
<evidence type="ECO:0000256" key="4">
    <source>
        <dbReference type="ARBA" id="ARBA00022989"/>
    </source>
</evidence>